<reference evidence="11" key="1">
    <citation type="submission" date="2020-10" db="EMBL/GenBank/DDBJ databases">
        <title>Connecting structure to function with the recovery of over 1000 high-quality activated sludge metagenome-assembled genomes encoding full-length rRNA genes using long-read sequencing.</title>
        <authorList>
            <person name="Singleton C.M."/>
            <person name="Petriglieri F."/>
            <person name="Kristensen J.M."/>
            <person name="Kirkegaard R.H."/>
            <person name="Michaelsen T.Y."/>
            <person name="Andersen M.H."/>
            <person name="Karst S.M."/>
            <person name="Dueholm M.S."/>
            <person name="Nielsen P.H."/>
            <person name="Albertsen M."/>
        </authorList>
    </citation>
    <scope>NUCLEOTIDE SEQUENCE</scope>
    <source>
        <strain evidence="11">Skiv_18-Q3-R9-52_MAXAC.067</strain>
    </source>
</reference>
<dbReference type="Proteomes" id="UP000886657">
    <property type="component" value="Unassembled WGS sequence"/>
</dbReference>
<dbReference type="SUPFAM" id="SSF56317">
    <property type="entry name" value="Carbon-nitrogen hydrolase"/>
    <property type="match status" value="1"/>
</dbReference>
<keyword evidence="5 9" id="KW-0812">Transmembrane</keyword>
<feature type="transmembrane region" description="Helical" evidence="9">
    <location>
        <begin position="158"/>
        <end position="180"/>
    </location>
</feature>
<comment type="subcellular location">
    <subcellularLocation>
        <location evidence="1">Cell membrane</location>
        <topology evidence="1">Multi-pass membrane protein</topology>
    </subcellularLocation>
</comment>
<feature type="transmembrane region" description="Helical" evidence="9">
    <location>
        <begin position="32"/>
        <end position="49"/>
    </location>
</feature>
<dbReference type="InterPro" id="IPR036526">
    <property type="entry name" value="C-N_Hydrolase_sf"/>
</dbReference>
<dbReference type="GO" id="GO:0016410">
    <property type="term" value="F:N-acyltransferase activity"/>
    <property type="evidence" value="ECO:0007669"/>
    <property type="project" value="InterPro"/>
</dbReference>
<feature type="domain" description="CN hydrolase" evidence="10">
    <location>
        <begin position="220"/>
        <end position="466"/>
    </location>
</feature>
<dbReference type="EMBL" id="JADKIO010000012">
    <property type="protein sequence ID" value="MBK9797905.1"/>
    <property type="molecule type" value="Genomic_DNA"/>
</dbReference>
<feature type="transmembrane region" description="Helical" evidence="9">
    <location>
        <begin position="119"/>
        <end position="138"/>
    </location>
</feature>
<feature type="transmembrane region" description="Helical" evidence="9">
    <location>
        <begin position="192"/>
        <end position="212"/>
    </location>
</feature>
<dbReference type="Gene3D" id="3.60.110.10">
    <property type="entry name" value="Carbon-nitrogen hydrolase"/>
    <property type="match status" value="1"/>
</dbReference>
<proteinExistence type="inferred from homology"/>
<evidence type="ECO:0000256" key="7">
    <source>
        <dbReference type="ARBA" id="ARBA00023136"/>
    </source>
</evidence>
<dbReference type="AlphaFoldDB" id="A0A9D7SI60"/>
<dbReference type="NCBIfam" id="TIGR00546">
    <property type="entry name" value="lnt"/>
    <property type="match status" value="1"/>
</dbReference>
<evidence type="ECO:0000256" key="3">
    <source>
        <dbReference type="ARBA" id="ARBA00022475"/>
    </source>
</evidence>
<evidence type="ECO:0000259" key="10">
    <source>
        <dbReference type="PROSITE" id="PS50263"/>
    </source>
</evidence>
<dbReference type="InterPro" id="IPR004563">
    <property type="entry name" value="Apolipo_AcylTrfase"/>
</dbReference>
<evidence type="ECO:0000256" key="9">
    <source>
        <dbReference type="SAM" id="Phobius"/>
    </source>
</evidence>
<sequence>MTSGWLLHLLSTLILSLFFLLAFRFPGALGGWLEPAMALLFPLLLLDGLFKGRHPFWAWATLLAGLILLYLWVPQTLASKGGLPFGLAALGMLLLSLWEATGLWLVAMGARWMARRTGALGAALAAALLLLAWESWGFHVYPWTWGAAFGALPWTARGAAFLGASGLSALAWGGGAWVAATLAGGGSARRALAGPGLVIGFFLLAGVAWYLLPRDAARSLDVAMIQPNFPAGQRWVGMESEMWRRSDALLRAQGWPRPGQTTLLLWPESSVLGRDDRQADPRLGAEATRRNLAWLFGTEGGPYNLVRGEAAGRPAFLFAKTEPMPFGERMPGPASLRNWLDQQLGFLSQEAGELRSDCAFVVPNGATEVRIHPLICSEALMPERTRRGLALGRADLLSNHTNDGWFDRSIATDLHGAQIRLRAAELGVPLLRATLTGKSGLFREDGRFELWGEPLSEGAYAVTLTWRPVHTPARSALLIPFLVTALLTGSLLLGWKATLRKP</sequence>
<keyword evidence="6 9" id="KW-1133">Transmembrane helix</keyword>
<evidence type="ECO:0000313" key="11">
    <source>
        <dbReference type="EMBL" id="MBK9797905.1"/>
    </source>
</evidence>
<evidence type="ECO:0000256" key="1">
    <source>
        <dbReference type="ARBA" id="ARBA00004651"/>
    </source>
</evidence>
<feature type="transmembrane region" description="Helical" evidence="9">
    <location>
        <begin position="477"/>
        <end position="495"/>
    </location>
</feature>
<evidence type="ECO:0000256" key="8">
    <source>
        <dbReference type="ARBA" id="ARBA00023315"/>
    </source>
</evidence>
<name>A0A9D7SI60_9BACT</name>
<feature type="transmembrane region" description="Helical" evidence="9">
    <location>
        <begin position="56"/>
        <end position="73"/>
    </location>
</feature>
<evidence type="ECO:0000256" key="6">
    <source>
        <dbReference type="ARBA" id="ARBA00022989"/>
    </source>
</evidence>
<comment type="caution">
    <text evidence="11">The sequence shown here is derived from an EMBL/GenBank/DDBJ whole genome shotgun (WGS) entry which is preliminary data.</text>
</comment>
<keyword evidence="8" id="KW-0012">Acyltransferase</keyword>
<protein>
    <submittedName>
        <fullName evidence="11">Apolipoprotein N-acyltransferase</fullName>
    </submittedName>
</protein>
<keyword evidence="4" id="KW-0808">Transferase</keyword>
<dbReference type="GO" id="GO:0042158">
    <property type="term" value="P:lipoprotein biosynthetic process"/>
    <property type="evidence" value="ECO:0007669"/>
    <property type="project" value="InterPro"/>
</dbReference>
<dbReference type="PANTHER" id="PTHR38686:SF1">
    <property type="entry name" value="APOLIPOPROTEIN N-ACYLTRANSFERASE"/>
    <property type="match status" value="1"/>
</dbReference>
<feature type="transmembrane region" description="Helical" evidence="9">
    <location>
        <begin position="85"/>
        <end position="107"/>
    </location>
</feature>
<gene>
    <name evidence="11" type="primary">lnt</name>
    <name evidence="11" type="ORF">IPP58_15765</name>
</gene>
<evidence type="ECO:0000256" key="2">
    <source>
        <dbReference type="ARBA" id="ARBA00010065"/>
    </source>
</evidence>
<dbReference type="GO" id="GO:0005886">
    <property type="term" value="C:plasma membrane"/>
    <property type="evidence" value="ECO:0007669"/>
    <property type="project" value="UniProtKB-SubCell"/>
</dbReference>
<evidence type="ECO:0000256" key="5">
    <source>
        <dbReference type="ARBA" id="ARBA00022692"/>
    </source>
</evidence>
<keyword evidence="7 9" id="KW-0472">Membrane</keyword>
<accession>A0A9D7SI60</accession>
<evidence type="ECO:0000313" key="12">
    <source>
        <dbReference type="Proteomes" id="UP000886657"/>
    </source>
</evidence>
<organism evidence="11 12">
    <name type="scientific">Candidatus Geothrix skivensis</name>
    <dbReference type="NCBI Taxonomy" id="2954439"/>
    <lineage>
        <taxon>Bacteria</taxon>
        <taxon>Pseudomonadati</taxon>
        <taxon>Acidobacteriota</taxon>
        <taxon>Holophagae</taxon>
        <taxon>Holophagales</taxon>
        <taxon>Holophagaceae</taxon>
        <taxon>Geothrix</taxon>
    </lineage>
</organism>
<keyword evidence="3" id="KW-1003">Cell membrane</keyword>
<dbReference type="Pfam" id="PF00795">
    <property type="entry name" value="CN_hydrolase"/>
    <property type="match status" value="1"/>
</dbReference>
<evidence type="ECO:0000256" key="4">
    <source>
        <dbReference type="ARBA" id="ARBA00022679"/>
    </source>
</evidence>
<comment type="similarity">
    <text evidence="2">Belongs to the CN hydrolase family. Apolipoprotein N-acyltransferase subfamily.</text>
</comment>
<dbReference type="PANTHER" id="PTHR38686">
    <property type="entry name" value="APOLIPOPROTEIN N-ACYLTRANSFERASE"/>
    <property type="match status" value="1"/>
</dbReference>
<dbReference type="PROSITE" id="PS50263">
    <property type="entry name" value="CN_HYDROLASE"/>
    <property type="match status" value="1"/>
</dbReference>
<dbReference type="InterPro" id="IPR003010">
    <property type="entry name" value="C-N_Hydrolase"/>
</dbReference>